<accession>A0A022PTB6</accession>
<evidence type="ECO:0000313" key="2">
    <source>
        <dbReference type="EMBL" id="EYU17475.1"/>
    </source>
</evidence>
<proteinExistence type="predicted"/>
<organism evidence="2 3">
    <name type="scientific">Erythranthe guttata</name>
    <name type="common">Yellow monkey flower</name>
    <name type="synonym">Mimulus guttatus</name>
    <dbReference type="NCBI Taxonomy" id="4155"/>
    <lineage>
        <taxon>Eukaryota</taxon>
        <taxon>Viridiplantae</taxon>
        <taxon>Streptophyta</taxon>
        <taxon>Embryophyta</taxon>
        <taxon>Tracheophyta</taxon>
        <taxon>Spermatophyta</taxon>
        <taxon>Magnoliopsida</taxon>
        <taxon>eudicotyledons</taxon>
        <taxon>Gunneridae</taxon>
        <taxon>Pentapetalae</taxon>
        <taxon>asterids</taxon>
        <taxon>lamiids</taxon>
        <taxon>Lamiales</taxon>
        <taxon>Phrymaceae</taxon>
        <taxon>Erythranthe</taxon>
    </lineage>
</organism>
<name>A0A022PTB6_ERYGU</name>
<gene>
    <name evidence="2" type="ORF">MIMGU_mgv1a019176mg</name>
</gene>
<dbReference type="AlphaFoldDB" id="A0A022PTB6"/>
<feature type="non-terminal residue" evidence="2">
    <location>
        <position position="1"/>
    </location>
</feature>
<dbReference type="InterPro" id="IPR005174">
    <property type="entry name" value="KIB1-4_b-propeller"/>
</dbReference>
<dbReference type="EMBL" id="KI632373">
    <property type="protein sequence ID" value="EYU17475.1"/>
    <property type="molecule type" value="Genomic_DNA"/>
</dbReference>
<reference evidence="2 3" key="1">
    <citation type="journal article" date="2013" name="Proc. Natl. Acad. Sci. U.S.A.">
        <title>Fine-scale variation in meiotic recombination in Mimulus inferred from population shotgun sequencing.</title>
        <authorList>
            <person name="Hellsten U."/>
            <person name="Wright K.M."/>
            <person name="Jenkins J."/>
            <person name="Shu S."/>
            <person name="Yuan Y."/>
            <person name="Wessler S.R."/>
            <person name="Schmutz J."/>
            <person name="Willis J.H."/>
            <person name="Rokhsar D.S."/>
        </authorList>
    </citation>
    <scope>NUCLEOTIDE SEQUENCE [LARGE SCALE GENOMIC DNA]</scope>
    <source>
        <strain evidence="3">cv. DUN x IM62</strain>
    </source>
</reference>
<feature type="domain" description="KIB1-4 beta-propeller" evidence="1">
    <location>
        <begin position="83"/>
        <end position="212"/>
    </location>
</feature>
<sequence length="273" mass="32058">FLRVKFPKLLKNAVVRFFNHGWMLMMSSDEQTLFLYDPLNNQTIELPPSRAILTLLQSLFSTRQLPTTVYLLEFNLSRACPPILHDGKIYFLDVKGNVAVFDMNNVVWSLVIYSRCLKKRRLRKNMIIKEHFLIKPGGEEAIFAVFVVHDEIKVKVFKLMDEFRWKLVENLGDRVFYVSHTSAFGYTTDNKSKSMANKIFFPKIHDDNVVFYSLETHRYHSFEGDYSSHNCYNFEILNFATWVIPTTRNLQLSKELIWLELLLGLNRLITKAS</sequence>
<evidence type="ECO:0000313" key="3">
    <source>
        <dbReference type="Proteomes" id="UP000030748"/>
    </source>
</evidence>
<protein>
    <recommendedName>
        <fullName evidence="1">KIB1-4 beta-propeller domain-containing protein</fullName>
    </recommendedName>
</protein>
<dbReference type="PANTHER" id="PTHR33127:SF5">
    <property type="entry name" value="TRANSMEMBRANE PROTEIN"/>
    <property type="match status" value="1"/>
</dbReference>
<evidence type="ECO:0000259" key="1">
    <source>
        <dbReference type="Pfam" id="PF03478"/>
    </source>
</evidence>
<dbReference type="Proteomes" id="UP000030748">
    <property type="component" value="Unassembled WGS sequence"/>
</dbReference>
<keyword evidence="3" id="KW-1185">Reference proteome</keyword>
<dbReference type="Pfam" id="PF03478">
    <property type="entry name" value="Beta-prop_KIB1-4"/>
    <property type="match status" value="1"/>
</dbReference>
<dbReference type="PANTHER" id="PTHR33127">
    <property type="entry name" value="TRANSMEMBRANE PROTEIN"/>
    <property type="match status" value="1"/>
</dbReference>